<dbReference type="PROSITE" id="PS01247">
    <property type="entry name" value="IUNH"/>
    <property type="match status" value="1"/>
</dbReference>
<organism evidence="4 5">
    <name type="scientific">Sphaerochaeta halotolerans</name>
    <dbReference type="NCBI Taxonomy" id="2293840"/>
    <lineage>
        <taxon>Bacteria</taxon>
        <taxon>Pseudomonadati</taxon>
        <taxon>Spirochaetota</taxon>
        <taxon>Spirochaetia</taxon>
        <taxon>Spirochaetales</taxon>
        <taxon>Sphaerochaetaceae</taxon>
        <taxon>Sphaerochaeta</taxon>
    </lineage>
</organism>
<evidence type="ECO:0000313" key="5">
    <source>
        <dbReference type="Proteomes" id="UP000264002"/>
    </source>
</evidence>
<dbReference type="InterPro" id="IPR001910">
    <property type="entry name" value="Inosine/uridine_hydrolase_dom"/>
</dbReference>
<comment type="caution">
    <text evidence="4">The sequence shown here is derived from an EMBL/GenBank/DDBJ whole genome shotgun (WGS) entry which is preliminary data.</text>
</comment>
<evidence type="ECO:0000256" key="2">
    <source>
        <dbReference type="ARBA" id="ARBA00023295"/>
    </source>
</evidence>
<dbReference type="PANTHER" id="PTHR12304:SF4">
    <property type="entry name" value="URIDINE NUCLEOSIDASE"/>
    <property type="match status" value="1"/>
</dbReference>
<dbReference type="Gene3D" id="3.90.245.10">
    <property type="entry name" value="Ribonucleoside hydrolase-like"/>
    <property type="match status" value="1"/>
</dbReference>
<dbReference type="EMBL" id="QUWK01000007">
    <property type="protein sequence ID" value="RFU94706.1"/>
    <property type="molecule type" value="Genomic_DNA"/>
</dbReference>
<accession>A0A372MHA5</accession>
<dbReference type="GO" id="GO:0045437">
    <property type="term" value="F:uridine nucleosidase activity"/>
    <property type="evidence" value="ECO:0007669"/>
    <property type="project" value="UniProtKB-ARBA"/>
</dbReference>
<name>A0A372MHA5_9SPIR</name>
<keyword evidence="1 4" id="KW-0378">Hydrolase</keyword>
<dbReference type="GO" id="GO:0005829">
    <property type="term" value="C:cytosol"/>
    <property type="evidence" value="ECO:0007669"/>
    <property type="project" value="TreeGrafter"/>
</dbReference>
<reference evidence="4 5" key="2">
    <citation type="submission" date="2018-09" db="EMBL/GenBank/DDBJ databases">
        <title>Genome of Sphaerochaeta halotolerans strain 4-11.</title>
        <authorList>
            <person name="Nazina T.N."/>
            <person name="Sokolova D.S."/>
        </authorList>
    </citation>
    <scope>NUCLEOTIDE SEQUENCE [LARGE SCALE GENOMIC DNA]</scope>
    <source>
        <strain evidence="4 5">4-11</strain>
    </source>
</reference>
<dbReference type="Proteomes" id="UP000264002">
    <property type="component" value="Unassembled WGS sequence"/>
</dbReference>
<feature type="domain" description="Inosine/uridine-preferring nucleoside hydrolase" evidence="3">
    <location>
        <begin position="4"/>
        <end position="294"/>
    </location>
</feature>
<evidence type="ECO:0000256" key="1">
    <source>
        <dbReference type="ARBA" id="ARBA00022801"/>
    </source>
</evidence>
<gene>
    <name evidence="4" type="ORF">DYP60_07555</name>
</gene>
<proteinExistence type="predicted"/>
<dbReference type="InterPro" id="IPR023186">
    <property type="entry name" value="IUNH"/>
</dbReference>
<protein>
    <submittedName>
        <fullName evidence="4">Nucleoside hydrolase</fullName>
    </submittedName>
</protein>
<dbReference type="GO" id="GO:0006152">
    <property type="term" value="P:purine nucleoside catabolic process"/>
    <property type="evidence" value="ECO:0007669"/>
    <property type="project" value="TreeGrafter"/>
</dbReference>
<keyword evidence="2" id="KW-0326">Glycosidase</keyword>
<dbReference type="RefSeq" id="WP_117330390.1">
    <property type="nucleotide sequence ID" value="NZ_QUWK01000007.1"/>
</dbReference>
<dbReference type="PANTHER" id="PTHR12304">
    <property type="entry name" value="INOSINE-URIDINE PREFERRING NUCLEOSIDE HYDROLASE"/>
    <property type="match status" value="1"/>
</dbReference>
<dbReference type="InterPro" id="IPR036452">
    <property type="entry name" value="Ribo_hydro-like"/>
</dbReference>
<dbReference type="CDD" id="cd02651">
    <property type="entry name" value="nuc_hydro_IU_UC_XIUA"/>
    <property type="match status" value="1"/>
</dbReference>
<dbReference type="AlphaFoldDB" id="A0A372MHA5"/>
<reference evidence="5" key="1">
    <citation type="submission" date="2018-08" db="EMBL/GenBank/DDBJ databases">
        <authorList>
            <person name="Grouzdev D.S."/>
            <person name="Krutkina M.S."/>
        </authorList>
    </citation>
    <scope>NUCLEOTIDE SEQUENCE [LARGE SCALE GENOMIC DNA]</scope>
    <source>
        <strain evidence="5">4-11</strain>
    </source>
</reference>
<dbReference type="Pfam" id="PF01156">
    <property type="entry name" value="IU_nuc_hydro"/>
    <property type="match status" value="1"/>
</dbReference>
<evidence type="ECO:0000259" key="3">
    <source>
        <dbReference type="Pfam" id="PF01156"/>
    </source>
</evidence>
<keyword evidence="5" id="KW-1185">Reference proteome</keyword>
<dbReference type="InterPro" id="IPR015910">
    <property type="entry name" value="I/U_nuclsd_hydro_CS"/>
</dbReference>
<dbReference type="OrthoDB" id="9797882at2"/>
<evidence type="ECO:0000313" key="4">
    <source>
        <dbReference type="EMBL" id="RFU94706.1"/>
    </source>
</evidence>
<dbReference type="SUPFAM" id="SSF53590">
    <property type="entry name" value="Nucleoside hydrolase"/>
    <property type="match status" value="1"/>
</dbReference>
<sequence>MERVILDVDTGLDDAVALFLAAGLDTLQIEAIIATNGNVGLEKTLENTLNIAETAGLYCPVYKGAAKPLVREPVAAGNFHGESGLDGPVFPPRQRQEVQEESGIDAIIRLVHTYPHEITIISVGPLTDLALAMQKDSEVAHIAKQIIIMGGSFSAGNVTDFAEFNIYADPEAAQIVFSSGANLVLFPLDCTRQVTLSPSRLEGYHTIKTNSAQVFAACMDTYQANYARQKQGWPQMHDPLCVAYLADPEKVQTEYKRVWVVIEKGPTYGKTVKEETKNNDGVHIATSIDIPWFWSLVDKALAVLP</sequence>
<dbReference type="GO" id="GO:0008477">
    <property type="term" value="F:purine nucleosidase activity"/>
    <property type="evidence" value="ECO:0007669"/>
    <property type="project" value="TreeGrafter"/>
</dbReference>